<evidence type="ECO:0000313" key="4">
    <source>
        <dbReference type="Proteomes" id="UP001501427"/>
    </source>
</evidence>
<reference evidence="1" key="3">
    <citation type="submission" date="2023-12" db="EMBL/GenBank/DDBJ databases">
        <authorList>
            <person name="Sun Q."/>
            <person name="Inoue M."/>
        </authorList>
    </citation>
    <scope>NUCLEOTIDE SEQUENCE</scope>
    <source>
        <strain evidence="1">JCM 10667</strain>
    </source>
</reference>
<evidence type="ECO:0000313" key="1">
    <source>
        <dbReference type="EMBL" id="GAA0544142.1"/>
    </source>
</evidence>
<keyword evidence="4" id="KW-1185">Reference proteome</keyword>
<dbReference type="AlphaFoldDB" id="A0A7W7MUT1"/>
<name>A0A7W7MUT1_9ACTN</name>
<reference evidence="2 3" key="2">
    <citation type="submission" date="2020-08" db="EMBL/GenBank/DDBJ databases">
        <title>Sequencing the genomes of 1000 actinobacteria strains.</title>
        <authorList>
            <person name="Klenk H.-P."/>
        </authorList>
    </citation>
    <scope>NUCLEOTIDE SEQUENCE [LARGE SCALE GENOMIC DNA]</scope>
    <source>
        <strain evidence="2 3">DSM 44772</strain>
    </source>
</reference>
<proteinExistence type="predicted"/>
<organism evidence="2 3">
    <name type="scientific">Actinomadura livida</name>
    <dbReference type="NCBI Taxonomy" id="79909"/>
    <lineage>
        <taxon>Bacteria</taxon>
        <taxon>Bacillati</taxon>
        <taxon>Actinomycetota</taxon>
        <taxon>Actinomycetes</taxon>
        <taxon>Streptosporangiales</taxon>
        <taxon>Thermomonosporaceae</taxon>
        <taxon>Actinomadura</taxon>
    </lineage>
</organism>
<comment type="caution">
    <text evidence="2">The sequence shown here is derived from an EMBL/GenBank/DDBJ whole genome shotgun (WGS) entry which is preliminary data.</text>
</comment>
<dbReference type="RefSeq" id="WP_221480498.1">
    <property type="nucleotide sequence ID" value="NZ_BAAAHD010000001.1"/>
</dbReference>
<protein>
    <submittedName>
        <fullName evidence="2">Uncharacterized protein</fullName>
    </submittedName>
</protein>
<dbReference type="Proteomes" id="UP000549343">
    <property type="component" value="Unassembled WGS sequence"/>
</dbReference>
<accession>A0A7W7MUT1</accession>
<dbReference type="EMBL" id="BAAAHD010000001">
    <property type="protein sequence ID" value="GAA0544142.1"/>
    <property type="molecule type" value="Genomic_DNA"/>
</dbReference>
<sequence length="338" mass="37421">MSRATDTEHSGKPIRIRGLVLPTLLVQLLETGQWRHPGDGVLHEVMPWFEDPLDFLSDYDEIRGESRSLLHFLAADEITSELFRLTRGSTATAPVELPWLDVELAVLIAVNRHAGDDLAIALDYRTSTSDPSVVASDFVTDRRRCAWRTVAPTFSAFAAALHLLGPREYNYVGPADIFDQVEQGHRGYAITSHSDLATWLTRQTAQPPEEPFTYVIDLAGTLRLAPQRSEHVACAGRDPVLGAGEITFAEDLGTWAVTEISNQSTGYCPDPSSWPAVAAALDRAGIDHPAEFTHPIVFRRCRRCRQRNIVKDDHFVCAVCGNALPTTWNMDEPGIPLQ</sequence>
<dbReference type="Proteomes" id="UP001501427">
    <property type="component" value="Unassembled WGS sequence"/>
</dbReference>
<evidence type="ECO:0000313" key="2">
    <source>
        <dbReference type="EMBL" id="MBB4771876.1"/>
    </source>
</evidence>
<reference evidence="1 4" key="1">
    <citation type="journal article" date="2019" name="Int. J. Syst. Evol. Microbiol.">
        <title>The Global Catalogue of Microorganisms (GCM) 10K type strain sequencing project: providing services to taxonomists for standard genome sequencing and annotation.</title>
        <authorList>
            <consortium name="The Broad Institute Genomics Platform"/>
            <consortium name="The Broad Institute Genome Sequencing Center for Infectious Disease"/>
            <person name="Wu L."/>
            <person name="Ma J."/>
        </authorList>
    </citation>
    <scope>NUCLEOTIDE SEQUENCE [LARGE SCALE GENOMIC DNA]</scope>
    <source>
        <strain evidence="1 4">JCM 10667</strain>
    </source>
</reference>
<gene>
    <name evidence="2" type="ORF">F4557_000294</name>
    <name evidence="1" type="ORF">GCM10009546_02730</name>
</gene>
<evidence type="ECO:0000313" key="3">
    <source>
        <dbReference type="Proteomes" id="UP000549343"/>
    </source>
</evidence>
<dbReference type="EMBL" id="JACHMV010000001">
    <property type="protein sequence ID" value="MBB4771876.1"/>
    <property type="molecule type" value="Genomic_DNA"/>
</dbReference>